<dbReference type="Proteomes" id="UP000009282">
    <property type="component" value="Chromosome"/>
</dbReference>
<dbReference type="KEGG" id="gni:GNIT_1314"/>
<protein>
    <submittedName>
        <fullName evidence="1">Uncharacterized protein</fullName>
    </submittedName>
</protein>
<keyword evidence="2" id="KW-1185">Reference proteome</keyword>
<organism evidence="1 2">
    <name type="scientific">Glaciecola nitratireducens (strain JCM 12485 / KCTC 12276 / FR1064)</name>
    <dbReference type="NCBI Taxonomy" id="1085623"/>
    <lineage>
        <taxon>Bacteria</taxon>
        <taxon>Pseudomonadati</taxon>
        <taxon>Pseudomonadota</taxon>
        <taxon>Gammaproteobacteria</taxon>
        <taxon>Alteromonadales</taxon>
        <taxon>Alteromonadaceae</taxon>
        <taxon>Brumicola</taxon>
    </lineage>
</organism>
<evidence type="ECO:0000313" key="1">
    <source>
        <dbReference type="EMBL" id="AEP29438.1"/>
    </source>
</evidence>
<gene>
    <name evidence="1" type="ordered locus">GNIT_1314</name>
</gene>
<dbReference type="HOGENOM" id="CLU_1136783_0_0_6"/>
<dbReference type="AlphaFoldDB" id="G4QGB3"/>
<accession>G4QGB3</accession>
<reference evidence="1 2" key="1">
    <citation type="journal article" date="2011" name="J. Bacteriol.">
        <title>Complete genome sequence of seawater bacterium Glaciecola nitratireducens FR1064T.</title>
        <authorList>
            <person name="Bian F."/>
            <person name="Qin Q.L."/>
            <person name="Xie B.B."/>
            <person name="Shu Y.L."/>
            <person name="Zhang X.Y."/>
            <person name="Yu Y."/>
            <person name="Chen B."/>
            <person name="Chen X.L."/>
            <person name="Zhou B.C."/>
            <person name="Zhang Y.Z."/>
        </authorList>
    </citation>
    <scope>NUCLEOTIDE SEQUENCE [LARGE SCALE GENOMIC DNA]</scope>
    <source>
        <strain evidence="2">JCM 12485 / KCTC 12276 / FR1064</strain>
    </source>
</reference>
<proteinExistence type="predicted"/>
<dbReference type="eggNOG" id="ENOG50330UK">
    <property type="taxonomic scope" value="Bacteria"/>
</dbReference>
<sequence>MKLTIKKKLCIIGVVLLSYIPLTFANISGIMGPDIDPNDRSFQFRTAVSLADNDSQQDAWAYRVHYQHAFNDTFRGRVVMQYRDKGTFEYDFFRTELLYNFKKRAQGEIWSSAFRFDLRTRRASRPEEFAVNWGNQWSLSDGYRVRTTLILGQQLGGSRDSNDLSVQTRASFSRKLDNGTRVGLQMLNQHGELGDFGSIDKQGIYIGPSVSGKIGDYVYELRYLNGVSDGAPDNNFFFRITARL</sequence>
<dbReference type="EMBL" id="CP003060">
    <property type="protein sequence ID" value="AEP29438.1"/>
    <property type="molecule type" value="Genomic_DNA"/>
</dbReference>
<name>G4QGB3_GLANF</name>
<dbReference type="RefSeq" id="WP_014108312.1">
    <property type="nucleotide sequence ID" value="NC_016041.1"/>
</dbReference>
<evidence type="ECO:0000313" key="2">
    <source>
        <dbReference type="Proteomes" id="UP000009282"/>
    </source>
</evidence>